<dbReference type="GO" id="GO:0016301">
    <property type="term" value="F:kinase activity"/>
    <property type="evidence" value="ECO:0007669"/>
    <property type="project" value="UniProtKB-KW"/>
</dbReference>
<dbReference type="Gene3D" id="3.30.565.10">
    <property type="entry name" value="Histidine kinase-like ATPase, C-terminal domain"/>
    <property type="match status" value="1"/>
</dbReference>
<keyword evidence="1" id="KW-1133">Transmembrane helix</keyword>
<dbReference type="Proteomes" id="UP000183805">
    <property type="component" value="Unassembled WGS sequence"/>
</dbReference>
<accession>A0ABY1GG29</accession>
<sequence length="508" mass="58843">MRAILSFLSNSTNSKYFIALLPLFAAILFEGHTRYLSLRLDSPVLYLQINMQLLLECTPFLAAHFLTFKQTFKNSTLVWLTGFILYPLSVYALSMISSLYAQWHYLGVECWLLCTLASLIWLISQQGMVKNNDFLTKWFNSFISLDNVTLTILICWAFLLAGILNSHEEPLLNQPFELIFDFSKLLSEFDQFLFYFLQLIVYVVIIYSLYLINRYVLIRHLLANYGVFTFVVASVIFMVTLTPLLIAILLALPINDLPNNIANLTPSGNQNIFSKYNYQFMFFFLLISTPVILAFERQQQQSKFNEIAKQQTTMELKLLQQQVNPHFLFNTLNNLYALTLTKSEQAPQLVMHLADLLRYTVYEGQKPYVLLEKELNYIRNFIELQKIRSSNKCSFNLTWPNKLETLHIAPLLLIIIVENAIKHGVEPALDKTKITLSITVDDNVLTLFCENAINVKEKINQQGLGLNNLKKRLQLLYPNKHSLTTIKQSNLWQTTLILELSNDKSYHH</sequence>
<dbReference type="PANTHER" id="PTHR34220">
    <property type="entry name" value="SENSOR HISTIDINE KINASE YPDA"/>
    <property type="match status" value="1"/>
</dbReference>
<organism evidence="3 4">
    <name type="scientific">Pseudoalteromonas lipolytica</name>
    <dbReference type="NCBI Taxonomy" id="570156"/>
    <lineage>
        <taxon>Bacteria</taxon>
        <taxon>Pseudomonadati</taxon>
        <taxon>Pseudomonadota</taxon>
        <taxon>Gammaproteobacteria</taxon>
        <taxon>Alteromonadales</taxon>
        <taxon>Pseudoalteromonadaceae</taxon>
        <taxon>Pseudoalteromonas</taxon>
    </lineage>
</organism>
<protein>
    <submittedName>
        <fullName evidence="3">Histidine kinase</fullName>
    </submittedName>
</protein>
<keyword evidence="1" id="KW-0812">Transmembrane</keyword>
<evidence type="ECO:0000259" key="2">
    <source>
        <dbReference type="Pfam" id="PF06580"/>
    </source>
</evidence>
<evidence type="ECO:0000313" key="3">
    <source>
        <dbReference type="EMBL" id="SFT51783.1"/>
    </source>
</evidence>
<feature type="transmembrane region" description="Helical" evidence="1">
    <location>
        <begin position="225"/>
        <end position="252"/>
    </location>
</feature>
<keyword evidence="4" id="KW-1185">Reference proteome</keyword>
<proteinExistence type="predicted"/>
<comment type="caution">
    <text evidence="3">The sequence shown here is derived from an EMBL/GenBank/DDBJ whole genome shotgun (WGS) entry which is preliminary data.</text>
</comment>
<feature type="transmembrane region" description="Helical" evidence="1">
    <location>
        <begin position="77"/>
        <end position="97"/>
    </location>
</feature>
<dbReference type="InterPro" id="IPR036890">
    <property type="entry name" value="HATPase_C_sf"/>
</dbReference>
<dbReference type="Pfam" id="PF06580">
    <property type="entry name" value="His_kinase"/>
    <property type="match status" value="1"/>
</dbReference>
<feature type="transmembrane region" description="Helical" evidence="1">
    <location>
        <begin position="192"/>
        <end position="213"/>
    </location>
</feature>
<name>A0ABY1GG29_9GAMM</name>
<keyword evidence="3" id="KW-0808">Transferase</keyword>
<feature type="transmembrane region" description="Helical" evidence="1">
    <location>
        <begin position="144"/>
        <end position="164"/>
    </location>
</feature>
<feature type="transmembrane region" description="Helical" evidence="1">
    <location>
        <begin position="103"/>
        <end position="123"/>
    </location>
</feature>
<dbReference type="EMBL" id="FPAZ01000004">
    <property type="protein sequence ID" value="SFT51783.1"/>
    <property type="molecule type" value="Genomic_DNA"/>
</dbReference>
<feature type="transmembrane region" description="Helical" evidence="1">
    <location>
        <begin position="49"/>
        <end position="68"/>
    </location>
</feature>
<evidence type="ECO:0000256" key="1">
    <source>
        <dbReference type="SAM" id="Phobius"/>
    </source>
</evidence>
<dbReference type="InterPro" id="IPR050640">
    <property type="entry name" value="Bact_2-comp_sensor_kinase"/>
</dbReference>
<reference evidence="3 4" key="1">
    <citation type="submission" date="2016-10" db="EMBL/GenBank/DDBJ databases">
        <authorList>
            <person name="Varghese N."/>
            <person name="Submissions S."/>
        </authorList>
    </citation>
    <scope>NUCLEOTIDE SEQUENCE [LARGE SCALE GENOMIC DNA]</scope>
    <source>
        <strain evidence="3 4">CGMCC 1.8499</strain>
    </source>
</reference>
<dbReference type="InterPro" id="IPR010559">
    <property type="entry name" value="Sig_transdc_His_kin_internal"/>
</dbReference>
<gene>
    <name evidence="3" type="ORF">SAMN04487854_10426</name>
</gene>
<feature type="domain" description="Signal transduction histidine kinase internal region" evidence="2">
    <location>
        <begin position="314"/>
        <end position="392"/>
    </location>
</feature>
<dbReference type="PANTHER" id="PTHR34220:SF7">
    <property type="entry name" value="SENSOR HISTIDINE KINASE YPDA"/>
    <property type="match status" value="1"/>
</dbReference>
<keyword evidence="1" id="KW-0472">Membrane</keyword>
<feature type="transmembrane region" description="Helical" evidence="1">
    <location>
        <begin position="276"/>
        <end position="295"/>
    </location>
</feature>
<evidence type="ECO:0000313" key="4">
    <source>
        <dbReference type="Proteomes" id="UP000183805"/>
    </source>
</evidence>
<keyword evidence="3" id="KW-0418">Kinase</keyword>